<protein>
    <recommendedName>
        <fullName evidence="4">4-amino-4-deoxy-L-arabinose transferase</fullName>
    </recommendedName>
</protein>
<evidence type="ECO:0000313" key="3">
    <source>
        <dbReference type="Proteomes" id="UP000198697"/>
    </source>
</evidence>
<feature type="transmembrane region" description="Helical" evidence="1">
    <location>
        <begin position="155"/>
        <end position="174"/>
    </location>
</feature>
<dbReference type="EMBL" id="FOHS01000002">
    <property type="protein sequence ID" value="SET57548.1"/>
    <property type="molecule type" value="Genomic_DNA"/>
</dbReference>
<sequence length="482" mass="54162">MKTRYLLPLLLLFVALDLGYTYWQNYRLPLDGDLAYIVLPSPDCRPVLSDPFGWAALSRGELYTAPNRFFAHAAMVVYFKTVPFGLQRFVSPIDSVYVACGLFSAAVQALVLYVLGLYATGRARPGRRFWLTVAVLVPLFQSAGYHNQMGIVDNAITYTFFYAFPLALLGLFYWPFYRAAHSGQPFRPRWWQYGLLAGLAVVLSFNGPIIPGVVAVLQVGICLVWLARQWRATGGSWGAIGPRVPWPAFSLLLLLGALCLYSLYIGQFELESRDITIPLAERYRRLPTGLNETFFRRPGLAILLGVVLLNTLLLGRLLPASTESRRLRQLLGWLALFAVAYMLLLPLGGYREYRPHIIRRDSIMPVLLGLMALYGATTYYLAQHLTGRRRLGYMAWVAALSVFYTVSDNSWKYPTNDCQREALATLARATTPTVDLPQSCPVLSWGPIPAYGESEVQAELLAYWNITRGKRLFRQPPNPPGL</sequence>
<accession>A0A1I0FJ39</accession>
<evidence type="ECO:0008006" key="4">
    <source>
        <dbReference type="Google" id="ProtNLM"/>
    </source>
</evidence>
<keyword evidence="1" id="KW-1133">Transmembrane helix</keyword>
<feature type="transmembrane region" description="Helical" evidence="1">
    <location>
        <begin position="300"/>
        <end position="318"/>
    </location>
</feature>
<evidence type="ECO:0000256" key="1">
    <source>
        <dbReference type="SAM" id="Phobius"/>
    </source>
</evidence>
<keyword evidence="3" id="KW-1185">Reference proteome</keyword>
<feature type="transmembrane region" description="Helical" evidence="1">
    <location>
        <begin position="246"/>
        <end position="265"/>
    </location>
</feature>
<dbReference type="Proteomes" id="UP000198697">
    <property type="component" value="Unassembled WGS sequence"/>
</dbReference>
<feature type="transmembrane region" description="Helical" evidence="1">
    <location>
        <begin position="96"/>
        <end position="117"/>
    </location>
</feature>
<keyword evidence="1" id="KW-0812">Transmembrane</keyword>
<dbReference type="AlphaFoldDB" id="A0A1I0FJ39"/>
<name>A0A1I0FJ39_9BACT</name>
<feature type="transmembrane region" description="Helical" evidence="1">
    <location>
        <begin position="195"/>
        <end position="226"/>
    </location>
</feature>
<dbReference type="OrthoDB" id="870007at2"/>
<organism evidence="2 3">
    <name type="scientific">Hymenobacter actinosclerus</name>
    <dbReference type="NCBI Taxonomy" id="82805"/>
    <lineage>
        <taxon>Bacteria</taxon>
        <taxon>Pseudomonadati</taxon>
        <taxon>Bacteroidota</taxon>
        <taxon>Cytophagia</taxon>
        <taxon>Cytophagales</taxon>
        <taxon>Hymenobacteraceae</taxon>
        <taxon>Hymenobacter</taxon>
    </lineage>
</organism>
<reference evidence="3" key="1">
    <citation type="submission" date="2016-10" db="EMBL/GenBank/DDBJ databases">
        <authorList>
            <person name="Varghese N."/>
            <person name="Submissions S."/>
        </authorList>
    </citation>
    <scope>NUCLEOTIDE SEQUENCE [LARGE SCALE GENOMIC DNA]</scope>
    <source>
        <strain evidence="3">DSM 15310</strain>
    </source>
</reference>
<dbReference type="RefSeq" id="WP_092771431.1">
    <property type="nucleotide sequence ID" value="NZ_FOHS01000002.1"/>
</dbReference>
<feature type="transmembrane region" description="Helical" evidence="1">
    <location>
        <begin position="330"/>
        <end position="350"/>
    </location>
</feature>
<feature type="transmembrane region" description="Helical" evidence="1">
    <location>
        <begin position="129"/>
        <end position="149"/>
    </location>
</feature>
<keyword evidence="1" id="KW-0472">Membrane</keyword>
<evidence type="ECO:0000313" key="2">
    <source>
        <dbReference type="EMBL" id="SET57548.1"/>
    </source>
</evidence>
<feature type="transmembrane region" description="Helical" evidence="1">
    <location>
        <begin position="362"/>
        <end position="381"/>
    </location>
</feature>
<gene>
    <name evidence="2" type="ORF">SAMN04487998_2271</name>
</gene>
<proteinExistence type="predicted"/>